<dbReference type="SUPFAM" id="SSF55874">
    <property type="entry name" value="ATPase domain of HSP90 chaperone/DNA topoisomerase II/histidine kinase"/>
    <property type="match status" value="1"/>
</dbReference>
<keyword evidence="3" id="KW-0808">Transferase</keyword>
<dbReference type="Gene3D" id="3.30.565.10">
    <property type="entry name" value="Histidine kinase-like ATPase, C-terminal domain"/>
    <property type="match status" value="1"/>
</dbReference>
<keyword evidence="9" id="KW-1185">Reference proteome</keyword>
<comment type="caution">
    <text evidence="8">The sequence shown here is derived from an EMBL/GenBank/DDBJ whole genome shotgun (WGS) entry which is preliminary data.</text>
</comment>
<evidence type="ECO:0000256" key="1">
    <source>
        <dbReference type="ARBA" id="ARBA00000085"/>
    </source>
</evidence>
<keyword evidence="5" id="KW-0902">Two-component regulatory system</keyword>
<dbReference type="GO" id="GO:0004673">
    <property type="term" value="F:protein histidine kinase activity"/>
    <property type="evidence" value="ECO:0007669"/>
    <property type="project" value="UniProtKB-EC"/>
</dbReference>
<dbReference type="SUPFAM" id="SSF48452">
    <property type="entry name" value="TPR-like"/>
    <property type="match status" value="1"/>
</dbReference>
<evidence type="ECO:0000313" key="9">
    <source>
        <dbReference type="Proteomes" id="UP000241964"/>
    </source>
</evidence>
<accession>A0A2P8GID8</accession>
<dbReference type="AlphaFoldDB" id="A0A2P8GID8"/>
<evidence type="ECO:0000259" key="7">
    <source>
        <dbReference type="PROSITE" id="PS50109"/>
    </source>
</evidence>
<keyword evidence="4 8" id="KW-0418">Kinase</keyword>
<sequence length="688" mass="78554">MRLILCILRIIVLLLFVPVVSSAQISTGLYRDLPDSLKPADRLHLKIPEVNKILKHWFKNAGWKASYYDEADSLCFRYAGSYRRLRTVREQCDFVHTICGYLYFSSERAMEVDESLVEEDEILPPAQATMGLRYCEVFINNFPEKSIFNEHFLPNIFLYKAHFLMAQRKHKEAYYALLQSKEIAAGKAITSSISIAFSSLGYLSETLGLPEMAIRNYDEALKVIRNEPAAAWIIGQRIYCLYGKQRTFFFDYVKTNNPVLVDSIQRLHKSIGSFPRQYNGAMEAESHVALAGVRYYQGRYAQSIAHVDSAIAIYPNLQLRGLLQDAIAYRALGSIHSRHVKEGRKLLKQLNFSKVRSPVIGRMLEDLYSLSVLDGDYKAASNYQRYLLTYVKRKARLELRGRSIELEQIYRVREQENRISKLQALQYRNMGIAVMVVLMLIIVSVTIYYRYRIGKVSSRKLIAQVERMTELQAMQIEEAREFERKRLAQDLHDDFSASIAASISYLQIKANQAVTEDAKLRALTVLNMLKESYDRVRQRSYMMYWEDQTAGFLKRIEAMVHILFFGTNMEISLVSDLGGFELNADSKATILLILKESITNIIRHANATQVEITFFVDMNTLILEISDNGRGVGNRQYRKSLGLLSLKKRMEALGGSLSIGSQYPSGTVIACTFPLAACGSFPAEHPGL</sequence>
<dbReference type="EC" id="2.7.13.3" evidence="2"/>
<evidence type="ECO:0000256" key="5">
    <source>
        <dbReference type="ARBA" id="ARBA00023012"/>
    </source>
</evidence>
<keyword evidence="6" id="KW-1133">Transmembrane helix</keyword>
<evidence type="ECO:0000256" key="2">
    <source>
        <dbReference type="ARBA" id="ARBA00012438"/>
    </source>
</evidence>
<dbReference type="InterPro" id="IPR005467">
    <property type="entry name" value="His_kinase_dom"/>
</dbReference>
<dbReference type="InterPro" id="IPR011990">
    <property type="entry name" value="TPR-like_helical_dom_sf"/>
</dbReference>
<organism evidence="8 9">
    <name type="scientific">Dyadobacter jiangsuensis</name>
    <dbReference type="NCBI Taxonomy" id="1591085"/>
    <lineage>
        <taxon>Bacteria</taxon>
        <taxon>Pseudomonadati</taxon>
        <taxon>Bacteroidota</taxon>
        <taxon>Cytophagia</taxon>
        <taxon>Cytophagales</taxon>
        <taxon>Spirosomataceae</taxon>
        <taxon>Dyadobacter</taxon>
    </lineage>
</organism>
<evidence type="ECO:0000256" key="6">
    <source>
        <dbReference type="SAM" id="Phobius"/>
    </source>
</evidence>
<dbReference type="PANTHER" id="PTHR24421:SF10">
    <property type="entry name" value="NITRATE_NITRITE SENSOR PROTEIN NARQ"/>
    <property type="match status" value="1"/>
</dbReference>
<comment type="catalytic activity">
    <reaction evidence="1">
        <text>ATP + protein L-histidine = ADP + protein N-phospho-L-histidine.</text>
        <dbReference type="EC" id="2.7.13.3"/>
    </reaction>
</comment>
<dbReference type="PROSITE" id="PS50109">
    <property type="entry name" value="HIS_KIN"/>
    <property type="match status" value="1"/>
</dbReference>
<dbReference type="InterPro" id="IPR019734">
    <property type="entry name" value="TPR_rpt"/>
</dbReference>
<dbReference type="CDD" id="cd16917">
    <property type="entry name" value="HATPase_UhpB-NarQ-NarX-like"/>
    <property type="match status" value="1"/>
</dbReference>
<dbReference type="RefSeq" id="WP_106593432.1">
    <property type="nucleotide sequence ID" value="NZ_PYAS01000001.1"/>
</dbReference>
<feature type="transmembrane region" description="Helical" evidence="6">
    <location>
        <begin position="430"/>
        <end position="451"/>
    </location>
</feature>
<reference evidence="8 9" key="1">
    <citation type="submission" date="2018-03" db="EMBL/GenBank/DDBJ databases">
        <title>Genomic Encyclopedia of Archaeal and Bacterial Type Strains, Phase II (KMG-II): from individual species to whole genera.</title>
        <authorList>
            <person name="Goeker M."/>
        </authorList>
    </citation>
    <scope>NUCLEOTIDE SEQUENCE [LARGE SCALE GENOMIC DNA]</scope>
    <source>
        <strain evidence="8 9">DSM 29057</strain>
    </source>
</reference>
<dbReference type="SMART" id="SM00387">
    <property type="entry name" value="HATPase_c"/>
    <property type="match status" value="1"/>
</dbReference>
<dbReference type="Proteomes" id="UP000241964">
    <property type="component" value="Unassembled WGS sequence"/>
</dbReference>
<keyword evidence="6" id="KW-0472">Membrane</keyword>
<dbReference type="OrthoDB" id="1523646at2"/>
<keyword evidence="6" id="KW-0812">Transmembrane</keyword>
<dbReference type="InterPro" id="IPR003594">
    <property type="entry name" value="HATPase_dom"/>
</dbReference>
<dbReference type="SMART" id="SM00028">
    <property type="entry name" value="TPR"/>
    <property type="match status" value="3"/>
</dbReference>
<feature type="domain" description="Histidine kinase" evidence="7">
    <location>
        <begin position="593"/>
        <end position="677"/>
    </location>
</feature>
<dbReference type="InterPro" id="IPR050482">
    <property type="entry name" value="Sensor_HK_TwoCompSys"/>
</dbReference>
<evidence type="ECO:0000256" key="3">
    <source>
        <dbReference type="ARBA" id="ARBA00022679"/>
    </source>
</evidence>
<dbReference type="InterPro" id="IPR036890">
    <property type="entry name" value="HATPase_C_sf"/>
</dbReference>
<proteinExistence type="predicted"/>
<dbReference type="Gene3D" id="1.25.40.10">
    <property type="entry name" value="Tetratricopeptide repeat domain"/>
    <property type="match status" value="1"/>
</dbReference>
<dbReference type="GO" id="GO:0000160">
    <property type="term" value="P:phosphorelay signal transduction system"/>
    <property type="evidence" value="ECO:0007669"/>
    <property type="project" value="UniProtKB-KW"/>
</dbReference>
<dbReference type="EMBL" id="PYAS01000001">
    <property type="protein sequence ID" value="PSL33733.1"/>
    <property type="molecule type" value="Genomic_DNA"/>
</dbReference>
<evidence type="ECO:0000313" key="8">
    <source>
        <dbReference type="EMBL" id="PSL33733.1"/>
    </source>
</evidence>
<name>A0A2P8GID8_9BACT</name>
<dbReference type="PANTHER" id="PTHR24421">
    <property type="entry name" value="NITRATE/NITRITE SENSOR PROTEIN NARX-RELATED"/>
    <property type="match status" value="1"/>
</dbReference>
<protein>
    <recommendedName>
        <fullName evidence="2">histidine kinase</fullName>
        <ecNumber evidence="2">2.7.13.3</ecNumber>
    </recommendedName>
</protein>
<gene>
    <name evidence="8" type="ORF">CLV60_101102</name>
</gene>
<evidence type="ECO:0000256" key="4">
    <source>
        <dbReference type="ARBA" id="ARBA00022777"/>
    </source>
</evidence>
<dbReference type="Pfam" id="PF02518">
    <property type="entry name" value="HATPase_c"/>
    <property type="match status" value="1"/>
</dbReference>